<dbReference type="Pfam" id="PF00899">
    <property type="entry name" value="ThiF"/>
    <property type="match status" value="1"/>
</dbReference>
<dbReference type="AlphaFoldDB" id="A0A345P8X5"/>
<protein>
    <submittedName>
        <fullName evidence="2">tRNA threonylcarbamoyladenosine dehydratase</fullName>
    </submittedName>
</protein>
<dbReference type="Proteomes" id="UP000253940">
    <property type="component" value="Chromosome"/>
</dbReference>
<dbReference type="PANTHER" id="PTHR43267">
    <property type="entry name" value="TRNA THREONYLCARBAMOYLADENOSINE DEHYDRATASE"/>
    <property type="match status" value="1"/>
</dbReference>
<name>A0A345P8X5_9GAMM</name>
<dbReference type="InterPro" id="IPR045886">
    <property type="entry name" value="ThiF/MoeB/HesA"/>
</dbReference>
<dbReference type="GO" id="GO:0008641">
    <property type="term" value="F:ubiquitin-like modifier activating enzyme activity"/>
    <property type="evidence" value="ECO:0007669"/>
    <property type="project" value="InterPro"/>
</dbReference>
<dbReference type="GO" id="GO:0061503">
    <property type="term" value="F:tRNA threonylcarbamoyladenosine dehydratase"/>
    <property type="evidence" value="ECO:0007669"/>
    <property type="project" value="TreeGrafter"/>
</dbReference>
<evidence type="ECO:0000313" key="3">
    <source>
        <dbReference type="Proteomes" id="UP000253940"/>
    </source>
</evidence>
<dbReference type="CDD" id="cd00755">
    <property type="entry name" value="YgdL_like"/>
    <property type="match status" value="1"/>
</dbReference>
<dbReference type="SUPFAM" id="SSF69572">
    <property type="entry name" value="Activating enzymes of the ubiquitin-like proteins"/>
    <property type="match status" value="1"/>
</dbReference>
<sequence length="267" mass="28983">MVIKHATEVNTPDVEQASALAQDDQYDRRFGGASKVYGDKAFAQFEQAHVMVIGIGGVGSWAVEALARSGVGELTLVDMDVLVASNINRQLPALTETFGYDKIRVMADRARAINPRIKLNLIDDFLTPDNVKDLLANKPNVVLDCIDDVKAKIALIWHCRFNKIPLIVSGGAGGKLDPLKVRVADLSQTEQDPMLAKIRRELRTNGMCKKPKEKFGITCIYSIDNPFVPDSSCNTGGLQCGGYGSAMTVTSVFGMVAAAEVLKRLGR</sequence>
<feature type="domain" description="THIF-type NAD/FAD binding fold" evidence="1">
    <location>
        <begin position="36"/>
        <end position="265"/>
    </location>
</feature>
<dbReference type="RefSeq" id="WP_114899842.1">
    <property type="nucleotide sequence ID" value="NZ_CP031222.1"/>
</dbReference>
<dbReference type="KEGG" id="mbah:HYN46_13365"/>
<dbReference type="InterPro" id="IPR000594">
    <property type="entry name" value="ThiF_NAD_FAD-bd"/>
</dbReference>
<dbReference type="Gene3D" id="3.40.50.720">
    <property type="entry name" value="NAD(P)-binding Rossmann-like Domain"/>
    <property type="match status" value="1"/>
</dbReference>
<reference evidence="2 3" key="1">
    <citation type="submission" date="2018-07" db="EMBL/GenBank/DDBJ databases">
        <title>Genome sequencing of Moraxellaceae gen. HYN0046.</title>
        <authorList>
            <person name="Kim M."/>
            <person name="Yi H."/>
        </authorList>
    </citation>
    <scope>NUCLEOTIDE SEQUENCE [LARGE SCALE GENOMIC DNA]</scope>
    <source>
        <strain evidence="2 3">HYN0046</strain>
    </source>
</reference>
<evidence type="ECO:0000259" key="1">
    <source>
        <dbReference type="Pfam" id="PF00899"/>
    </source>
</evidence>
<proteinExistence type="predicted"/>
<gene>
    <name evidence="2" type="ORF">HYN46_13365</name>
</gene>
<organism evidence="2 3">
    <name type="scientific">Aquirhabdus parva</name>
    <dbReference type="NCBI Taxonomy" id="2283318"/>
    <lineage>
        <taxon>Bacteria</taxon>
        <taxon>Pseudomonadati</taxon>
        <taxon>Pseudomonadota</taxon>
        <taxon>Gammaproteobacteria</taxon>
        <taxon>Moraxellales</taxon>
        <taxon>Moraxellaceae</taxon>
        <taxon>Aquirhabdus</taxon>
    </lineage>
</organism>
<accession>A0A345P8X5</accession>
<keyword evidence="3" id="KW-1185">Reference proteome</keyword>
<dbReference type="EMBL" id="CP031222">
    <property type="protein sequence ID" value="AXI03734.1"/>
    <property type="molecule type" value="Genomic_DNA"/>
</dbReference>
<dbReference type="InterPro" id="IPR035985">
    <property type="entry name" value="Ubiquitin-activating_enz"/>
</dbReference>
<dbReference type="PANTHER" id="PTHR43267:SF1">
    <property type="entry name" value="TRNA THREONYLCARBAMOYLADENOSINE DEHYDRATASE"/>
    <property type="match status" value="1"/>
</dbReference>
<dbReference type="GO" id="GO:0061504">
    <property type="term" value="P:cyclic threonylcarbamoyladenosine biosynthetic process"/>
    <property type="evidence" value="ECO:0007669"/>
    <property type="project" value="TreeGrafter"/>
</dbReference>
<evidence type="ECO:0000313" key="2">
    <source>
        <dbReference type="EMBL" id="AXI03734.1"/>
    </source>
</evidence>
<dbReference type="OrthoDB" id="9804150at2"/>